<dbReference type="InterPro" id="IPR016177">
    <property type="entry name" value="DNA-bd_dom_sf"/>
</dbReference>
<evidence type="ECO:0000256" key="4">
    <source>
        <dbReference type="ARBA" id="ARBA00023163"/>
    </source>
</evidence>
<keyword evidence="5" id="KW-0539">Nucleus</keyword>
<keyword evidence="9" id="KW-1185">Reference proteome</keyword>
<evidence type="ECO:0000313" key="9">
    <source>
        <dbReference type="Proteomes" id="UP000541444"/>
    </source>
</evidence>
<feature type="region of interest" description="Disordered" evidence="6">
    <location>
        <begin position="220"/>
        <end position="260"/>
    </location>
</feature>
<dbReference type="GO" id="GO:0003700">
    <property type="term" value="F:DNA-binding transcription factor activity"/>
    <property type="evidence" value="ECO:0007669"/>
    <property type="project" value="InterPro"/>
</dbReference>
<reference evidence="8 9" key="1">
    <citation type="journal article" date="2020" name="IScience">
        <title>Genome Sequencing of the Endangered Kingdonia uniflora (Circaeasteraceae, Ranunculales) Reveals Potential Mechanisms of Evolutionary Specialization.</title>
        <authorList>
            <person name="Sun Y."/>
            <person name="Deng T."/>
            <person name="Zhang A."/>
            <person name="Moore M.J."/>
            <person name="Landis J.B."/>
            <person name="Lin N."/>
            <person name="Zhang H."/>
            <person name="Zhang X."/>
            <person name="Huang J."/>
            <person name="Zhang X."/>
            <person name="Sun H."/>
            <person name="Wang H."/>
        </authorList>
    </citation>
    <scope>NUCLEOTIDE SEQUENCE [LARGE SCALE GENOMIC DNA]</scope>
    <source>
        <strain evidence="8">TB1705</strain>
        <tissue evidence="8">Leaf</tissue>
    </source>
</reference>
<name>A0A7J7KWF1_9MAGN</name>
<dbReference type="GO" id="GO:0009873">
    <property type="term" value="P:ethylene-activated signaling pathway"/>
    <property type="evidence" value="ECO:0007669"/>
    <property type="project" value="InterPro"/>
</dbReference>
<dbReference type="OrthoDB" id="668733at2759"/>
<dbReference type="EMBL" id="JACGCM010002827">
    <property type="protein sequence ID" value="KAF6134691.1"/>
    <property type="molecule type" value="Genomic_DNA"/>
</dbReference>
<evidence type="ECO:0000256" key="6">
    <source>
        <dbReference type="SAM" id="MobiDB-lite"/>
    </source>
</evidence>
<dbReference type="InterPro" id="IPR044808">
    <property type="entry name" value="ERF_plant"/>
</dbReference>
<accession>A0A7J7KWF1</accession>
<evidence type="ECO:0000259" key="7">
    <source>
        <dbReference type="PROSITE" id="PS51032"/>
    </source>
</evidence>
<dbReference type="PANTHER" id="PTHR31190">
    <property type="entry name" value="DNA-BINDING DOMAIN"/>
    <property type="match status" value="1"/>
</dbReference>
<feature type="domain" description="AP2/ERF" evidence="7">
    <location>
        <begin position="167"/>
        <end position="227"/>
    </location>
</feature>
<comment type="subcellular location">
    <subcellularLocation>
        <location evidence="1">Nucleus</location>
    </subcellularLocation>
</comment>
<sequence>MSIFGFEKMLQLVEYGDGGLLDSMEPTERFFLQAHTSGGTSDDQRVDLVFSSIFPFLSNTFDSIDLRLFVVCLSPFEELERGHVDLPVFGLFLQPFVYEARVLHRVDRQFQAQRLLLAGQRLKNSKKTIVDVDGDDFEADFQEFKDESDVEEVEQHGDVKPFAFASSKFGFIKDTAAKFGKWAAEIRDPRKDVRVWLGTFSAVEEGAWAYDAEAQKIHGSKAKVNFPEEESPSSAKKTNREAKPSKVTPQSQLKLGEVEF</sequence>
<dbReference type="Proteomes" id="UP000541444">
    <property type="component" value="Unassembled WGS sequence"/>
</dbReference>
<dbReference type="InterPro" id="IPR036955">
    <property type="entry name" value="AP2/ERF_dom_sf"/>
</dbReference>
<keyword evidence="4" id="KW-0804">Transcription</keyword>
<evidence type="ECO:0000256" key="2">
    <source>
        <dbReference type="ARBA" id="ARBA00023015"/>
    </source>
</evidence>
<evidence type="ECO:0000256" key="3">
    <source>
        <dbReference type="ARBA" id="ARBA00023125"/>
    </source>
</evidence>
<evidence type="ECO:0000313" key="8">
    <source>
        <dbReference type="EMBL" id="KAF6134691.1"/>
    </source>
</evidence>
<organism evidence="8 9">
    <name type="scientific">Kingdonia uniflora</name>
    <dbReference type="NCBI Taxonomy" id="39325"/>
    <lineage>
        <taxon>Eukaryota</taxon>
        <taxon>Viridiplantae</taxon>
        <taxon>Streptophyta</taxon>
        <taxon>Embryophyta</taxon>
        <taxon>Tracheophyta</taxon>
        <taxon>Spermatophyta</taxon>
        <taxon>Magnoliopsida</taxon>
        <taxon>Ranunculales</taxon>
        <taxon>Circaeasteraceae</taxon>
        <taxon>Kingdonia</taxon>
    </lineage>
</organism>
<keyword evidence="3" id="KW-0238">DNA-binding</keyword>
<gene>
    <name evidence="8" type="ORF">GIB67_002092</name>
</gene>
<dbReference type="SUPFAM" id="SSF54171">
    <property type="entry name" value="DNA-binding domain"/>
    <property type="match status" value="1"/>
</dbReference>
<dbReference type="Gene3D" id="3.30.730.10">
    <property type="entry name" value="AP2/ERF domain"/>
    <property type="match status" value="1"/>
</dbReference>
<dbReference type="AlphaFoldDB" id="A0A7J7KWF1"/>
<dbReference type="CDD" id="cd00018">
    <property type="entry name" value="AP2"/>
    <property type="match status" value="1"/>
</dbReference>
<protein>
    <recommendedName>
        <fullName evidence="7">AP2/ERF domain-containing protein</fullName>
    </recommendedName>
</protein>
<evidence type="ECO:0000256" key="5">
    <source>
        <dbReference type="ARBA" id="ARBA00023242"/>
    </source>
</evidence>
<dbReference type="GO" id="GO:0003677">
    <property type="term" value="F:DNA binding"/>
    <property type="evidence" value="ECO:0007669"/>
    <property type="project" value="UniProtKB-KW"/>
</dbReference>
<dbReference type="GO" id="GO:0005634">
    <property type="term" value="C:nucleus"/>
    <property type="evidence" value="ECO:0007669"/>
    <property type="project" value="UniProtKB-SubCell"/>
</dbReference>
<keyword evidence="2" id="KW-0805">Transcription regulation</keyword>
<dbReference type="PANTHER" id="PTHR31190:SF142">
    <property type="entry name" value="ETHYLENE-RESPONSIVE TRANSCRIPTION FACTOR RAP2-3"/>
    <property type="match status" value="1"/>
</dbReference>
<dbReference type="SMART" id="SM00380">
    <property type="entry name" value="AP2"/>
    <property type="match status" value="1"/>
</dbReference>
<evidence type="ECO:0000256" key="1">
    <source>
        <dbReference type="ARBA" id="ARBA00004123"/>
    </source>
</evidence>
<comment type="caution">
    <text evidence="8">The sequence shown here is derived from an EMBL/GenBank/DDBJ whole genome shotgun (WGS) entry which is preliminary data.</text>
</comment>
<dbReference type="InterPro" id="IPR001471">
    <property type="entry name" value="AP2/ERF_dom"/>
</dbReference>
<proteinExistence type="predicted"/>
<dbReference type="PROSITE" id="PS51032">
    <property type="entry name" value="AP2_ERF"/>
    <property type="match status" value="1"/>
</dbReference>